<dbReference type="EMBL" id="BARU01031278">
    <property type="protein sequence ID" value="GAH72883.1"/>
    <property type="molecule type" value="Genomic_DNA"/>
</dbReference>
<accession>X1JSU4</accession>
<feature type="transmembrane region" description="Helical" evidence="1">
    <location>
        <begin position="41"/>
        <end position="64"/>
    </location>
</feature>
<organism evidence="2">
    <name type="scientific">marine sediment metagenome</name>
    <dbReference type="NCBI Taxonomy" id="412755"/>
    <lineage>
        <taxon>unclassified sequences</taxon>
        <taxon>metagenomes</taxon>
        <taxon>ecological metagenomes</taxon>
    </lineage>
</organism>
<evidence type="ECO:0000256" key="1">
    <source>
        <dbReference type="SAM" id="Phobius"/>
    </source>
</evidence>
<keyword evidence="1" id="KW-1133">Transmembrane helix</keyword>
<gene>
    <name evidence="2" type="ORF">S03H2_49497</name>
</gene>
<dbReference type="AlphaFoldDB" id="X1JSU4"/>
<keyword evidence="1" id="KW-0472">Membrane</keyword>
<evidence type="ECO:0000313" key="2">
    <source>
        <dbReference type="EMBL" id="GAH72883.1"/>
    </source>
</evidence>
<reference evidence="2" key="1">
    <citation type="journal article" date="2014" name="Front. Microbiol.">
        <title>High frequency of phylogenetically diverse reductive dehalogenase-homologous genes in deep subseafloor sedimentary metagenomes.</title>
        <authorList>
            <person name="Kawai M."/>
            <person name="Futagami T."/>
            <person name="Toyoda A."/>
            <person name="Takaki Y."/>
            <person name="Nishi S."/>
            <person name="Hori S."/>
            <person name="Arai W."/>
            <person name="Tsubouchi T."/>
            <person name="Morono Y."/>
            <person name="Uchiyama I."/>
            <person name="Ito T."/>
            <person name="Fujiyama A."/>
            <person name="Inagaki F."/>
            <person name="Takami H."/>
        </authorList>
    </citation>
    <scope>NUCLEOTIDE SEQUENCE</scope>
    <source>
        <strain evidence="2">Expedition CK06-06</strain>
    </source>
</reference>
<comment type="caution">
    <text evidence="2">The sequence shown here is derived from an EMBL/GenBank/DDBJ whole genome shotgun (WGS) entry which is preliminary data.</text>
</comment>
<keyword evidence="1" id="KW-0812">Transmembrane</keyword>
<protein>
    <submittedName>
        <fullName evidence="2">Uncharacterized protein</fullName>
    </submittedName>
</protein>
<name>X1JSU4_9ZZZZ</name>
<proteinExistence type="predicted"/>
<sequence length="68" mass="7437">MAGKLDEVSAAIGTLRGQVAAMNEQLVTIRHLIPNWRINRAFVYVLGSCLGGIFVWLGILTVIISNVR</sequence>